<dbReference type="Pfam" id="PF21073">
    <property type="entry name" value="GDH_HM1"/>
    <property type="match status" value="1"/>
</dbReference>
<dbReference type="GO" id="GO:0004069">
    <property type="term" value="F:L-aspartate:2-oxoglutarate aminotransferase activity"/>
    <property type="evidence" value="ECO:0007669"/>
    <property type="project" value="InterPro"/>
</dbReference>
<evidence type="ECO:0000313" key="8">
    <source>
        <dbReference type="Proteomes" id="UP000032749"/>
    </source>
</evidence>
<dbReference type="Proteomes" id="UP000032749">
    <property type="component" value="Chromosome"/>
</dbReference>
<dbReference type="InterPro" id="IPR028971">
    <property type="entry name" value="NAD-GDH_cat"/>
</dbReference>
<dbReference type="Pfam" id="PF21075">
    <property type="entry name" value="GDH_ACT1"/>
    <property type="match status" value="1"/>
</dbReference>
<feature type="domain" description="NAD-specific glutamate dehydrogenase C-terminal" evidence="3">
    <location>
        <begin position="1272"/>
        <end position="1610"/>
    </location>
</feature>
<keyword evidence="8" id="KW-1185">Reference proteome</keyword>
<dbReference type="Pfam" id="PF21078">
    <property type="entry name" value="GDH_HM3"/>
    <property type="match status" value="1"/>
</dbReference>
<dbReference type="InterPro" id="IPR007780">
    <property type="entry name" value="NAD_Glu_DH_bac"/>
</dbReference>
<evidence type="ECO:0000259" key="6">
    <source>
        <dbReference type="Pfam" id="PF21077"/>
    </source>
</evidence>
<dbReference type="EMBL" id="FO203512">
    <property type="protein sequence ID" value="CCK75768.1"/>
    <property type="molecule type" value="Genomic_DNA"/>
</dbReference>
<feature type="domain" description="NAD-glutamate dehydrogenase ACT2" evidence="5">
    <location>
        <begin position="407"/>
        <end position="495"/>
    </location>
</feature>
<dbReference type="InterPro" id="IPR049064">
    <property type="entry name" value="NAD_Glu_DH_ACT3"/>
</dbReference>
<dbReference type="PANTHER" id="PTHR43403:SF1">
    <property type="entry name" value="NAD-SPECIFIC GLUTAMATE DEHYDROGENASE"/>
    <property type="match status" value="1"/>
</dbReference>
<proteinExistence type="predicted"/>
<evidence type="ECO:0000256" key="1">
    <source>
        <dbReference type="ARBA" id="ARBA00023002"/>
    </source>
</evidence>
<dbReference type="InterPro" id="IPR049059">
    <property type="entry name" value="NAD_Glu_DH_HM1"/>
</dbReference>
<dbReference type="InterPro" id="IPR049056">
    <property type="entry name" value="NAD_Glu_DH_HM3"/>
</dbReference>
<dbReference type="InterPro" id="IPR024727">
    <property type="entry name" value="NAD_Glu_DH_N_ACT1"/>
</dbReference>
<evidence type="ECO:0000259" key="3">
    <source>
        <dbReference type="Pfam" id="PF21074"/>
    </source>
</evidence>
<dbReference type="InterPro" id="IPR046346">
    <property type="entry name" value="Aminoacid_DH-like_N_sf"/>
</dbReference>
<feature type="domain" description="NAD-glutamate dehydrogenase catalytic" evidence="2">
    <location>
        <begin position="733"/>
        <end position="1227"/>
    </location>
</feature>
<dbReference type="Pfam" id="PF05088">
    <property type="entry name" value="Bac_GDH_CD"/>
    <property type="match status" value="1"/>
</dbReference>
<dbReference type="InterPro" id="IPR048381">
    <property type="entry name" value="GDH_C"/>
</dbReference>
<protein>
    <submittedName>
        <fullName evidence="7">NAD-specific glutamate dehydrogenase</fullName>
        <ecNumber evidence="7">1.4.1.2</ecNumber>
    </submittedName>
</protein>
<feature type="domain" description="NAD-glutamate dehydrogenase ACT3" evidence="6">
    <location>
        <begin position="554"/>
        <end position="631"/>
    </location>
</feature>
<dbReference type="PANTHER" id="PTHR43403">
    <property type="entry name" value="NAD-SPECIFIC GLUTAMATE DEHYDROGENASE"/>
    <property type="match status" value="1"/>
</dbReference>
<dbReference type="InterPro" id="IPR036291">
    <property type="entry name" value="NAD(P)-bd_dom_sf"/>
</dbReference>
<sequence>MSNSKPMSKPDLTALNRLIDERNDKAQAERIKLFAELYYDGAPSTDLNARNPEDLYGATVSCWLFIQKNNIAQPKVRVFNPDFEVHGWQSTHTVIEVLSKEMPFLIDSVRIELNRRQMSVHSINSCVVHLERDARYKKKSSSPLFKSTETSQAEAIIYIEVDRHTDSDMLDDLSKSLVQIVNEVSHCVEDFSALTDRVIRTSDELSQLPCDKPKKEIKESQDFLTWLANDHFTFLGCDEFSIERKNGKTYIVRDESGDLGTFRFRQVIENRRNLEELPEEIEAFVLSSDIINFFKSGESSRIHRPAYPDYIVVKRFNEKGEVIGGVRFMGLYTSIVYIESPNNIPLIRQKLQQIRKLSGFDKSSHNGKEINRILEAYPRDELIQSTSEQLYNTALGILNIQERRQTRAFLRKGTYGKFLYCMVYTPRDIYNTELRTKIQNVLEEACDPQIVEFNTYFSESILARTHFVLRLKNTESGDVDHQEIERKIQQVARSWGDDLHTALVEQVGEEKGNRYHQVYRSAFPAGYREDFGSRTAVADIQHIEGLREHPEKGIAMSFYRELEEGDNQLRFKLFNLDHVLPLSDVLPILENLGLRVIGEHPYGLHFDNGRKVWIHNFLLEYTLAERIDMQTVKGLFHETFKNIWHGHAESDGFNKLVLGSEIGWREIAMLRGYARYMKQIRFGISEFSIAATLSRYIDISRLLVKAFEVRFGLHTDWASEQRDLAFAEIEREIMAALDDVEQLNEDRIVRRYLELIKATLRTNFYQCDKEGNAKDYIAFKLDPHQVSDMPLPRPMFEIFVYSPRVEGVHLRGGKVARGGLRWSDRGEDFRTEVLGLVKAQQVKNAVIVPVGAKGGFVAKNLKPEMSRDEWLAEGIACYKTFITSLLDVTDNLVEGEVVPPLDVVRHDEDDVYLVVAADKGTATFSDISNGIAVERGFWLGDAFASGGSIGYDHKKMGITARGAWVSVQRHFREKGLNVQKENFTVVGVGDMAGDVFGNGMLLSEHIRLTAAFNHMHIFIDPNPDAALSFVERKRLFEMPRSTWGDFDKGLISKGGAVFSRSAKTINISPEMKTRFDIKESVLAPNELIKALLLAPVDLLWNGGIGTYIKGSSESHADVGDKATDAVRINGNQVRAKVIGEGGNLGMTQLGRVEYALAGGSSYTDFIDNAGGVDCSDHEVNIKIMLNEIVASGDMTMKQRNQLFMQMTDAVSALVLTNNYRQTQAIALAHRECEERMDEYVRLIHDFEESGKLNRALEYLPDEETIAERKAKGQGLTKPELSILISYAKADLKERLNLEAISQDTYLSKIVETAFPQKLVDDYNGPVMNHKLRSEIVATQLANDLVNYMGITFVNRLTEATGATVVEVARAYVAARDVFGLHDLWAQIESLDYQIPANVQADMMSRLMRLVRRASRWFLRNRRSDMDVAAEVESFKASADSVRNNLSQWLQGSTQETWQGRFDQYTEQGVPENVSALAAGTSPLLSALGIIEASHQTERPVERVAEAYFYVGETLSLNWFLEQINNLEVNSHWQALAREAFRDDMDWQLRSLTVSVLNTEDNGDMPIAELMERWKTAHPHLVSRWQRMLDELRASDKAEYAMYSVALRELLDLAQASKHLAGDCS</sequence>
<dbReference type="SUPFAM" id="SSF53223">
    <property type="entry name" value="Aminoacid dehydrogenase-like, N-terminal domain"/>
    <property type="match status" value="1"/>
</dbReference>
<evidence type="ECO:0000259" key="5">
    <source>
        <dbReference type="Pfam" id="PF21076"/>
    </source>
</evidence>
<organism evidence="7 8">
    <name type="scientific">Oleispira antarctica RB-8</name>
    <dbReference type="NCBI Taxonomy" id="698738"/>
    <lineage>
        <taxon>Bacteria</taxon>
        <taxon>Pseudomonadati</taxon>
        <taxon>Pseudomonadota</taxon>
        <taxon>Gammaproteobacteria</taxon>
        <taxon>Oceanospirillales</taxon>
        <taxon>Oceanospirillaceae</taxon>
        <taxon>Oleispira</taxon>
    </lineage>
</organism>
<dbReference type="PIRSF" id="PIRSF036761">
    <property type="entry name" value="GDH_Mll4104"/>
    <property type="match status" value="1"/>
</dbReference>
<dbReference type="STRING" id="698738.OLEAN_C15920"/>
<dbReference type="PATRIC" id="fig|698738.3.peg.1647"/>
<dbReference type="Pfam" id="PF21077">
    <property type="entry name" value="GDH_ACT3"/>
    <property type="match status" value="1"/>
</dbReference>
<dbReference type="GO" id="GO:0004352">
    <property type="term" value="F:glutamate dehydrogenase (NAD+) activity"/>
    <property type="evidence" value="ECO:0007669"/>
    <property type="project" value="UniProtKB-EC"/>
</dbReference>
<dbReference type="HOGENOM" id="CLU_003404_1_1_6"/>
<dbReference type="GO" id="GO:0006538">
    <property type="term" value="P:L-glutamate catabolic process"/>
    <property type="evidence" value="ECO:0007669"/>
    <property type="project" value="InterPro"/>
</dbReference>
<evidence type="ECO:0000259" key="4">
    <source>
        <dbReference type="Pfam" id="PF21075"/>
    </source>
</evidence>
<gene>
    <name evidence="7" type="ORF">OLEAN_C15920</name>
</gene>
<dbReference type="InterPro" id="IPR049062">
    <property type="entry name" value="NAD_Glu_DH_ACT2"/>
</dbReference>
<dbReference type="Pfam" id="PF21079">
    <property type="entry name" value="GDH_HM2"/>
    <property type="match status" value="1"/>
</dbReference>
<keyword evidence="1 7" id="KW-0560">Oxidoreductase</keyword>
<dbReference type="Pfam" id="PF21076">
    <property type="entry name" value="GDH_ACT2"/>
    <property type="match status" value="1"/>
</dbReference>
<dbReference type="SUPFAM" id="SSF51735">
    <property type="entry name" value="NAD(P)-binding Rossmann-fold domains"/>
    <property type="match status" value="1"/>
</dbReference>
<evidence type="ECO:0000313" key="7">
    <source>
        <dbReference type="EMBL" id="CCK75768.1"/>
    </source>
</evidence>
<dbReference type="KEGG" id="oai:OLEAN_C15920"/>
<dbReference type="EC" id="1.4.1.2" evidence="7"/>
<dbReference type="Pfam" id="PF21074">
    <property type="entry name" value="GDH_C"/>
    <property type="match status" value="1"/>
</dbReference>
<reference evidence="7 8" key="1">
    <citation type="journal article" date="2013" name="Nat. Commun.">
        <title>Genome sequence and functional genomic analysis of the oil-degrading bacterium Oleispira antarctica.</title>
        <authorList>
            <person name="Kube M."/>
            <person name="Chernikova T.N."/>
            <person name="Al-Ramahi Y."/>
            <person name="Beloqui A."/>
            <person name="Lopez-Cortez N."/>
            <person name="Guazzaroni M.E."/>
            <person name="Heipieper H.J."/>
            <person name="Klages S."/>
            <person name="Kotsyurbenko O.R."/>
            <person name="Langer I."/>
            <person name="Nechitaylo T.Y."/>
            <person name="Lunsdorf H."/>
            <person name="Fernandez M."/>
            <person name="Juarez S."/>
            <person name="Ciordia S."/>
            <person name="Singer A."/>
            <person name="Kagan O."/>
            <person name="Egorova O."/>
            <person name="Petit P.A."/>
            <person name="Stogios P."/>
            <person name="Kim Y."/>
            <person name="Tchigvintsev A."/>
            <person name="Flick R."/>
            <person name="Denaro R."/>
            <person name="Genovese M."/>
            <person name="Albar J.P."/>
            <person name="Reva O.N."/>
            <person name="Martinez-Gomariz M."/>
            <person name="Tran H."/>
            <person name="Ferrer M."/>
            <person name="Savchenko A."/>
            <person name="Yakunin A.F."/>
            <person name="Yakimov M.M."/>
            <person name="Golyshina O.V."/>
            <person name="Reinhardt R."/>
            <person name="Golyshin P.N."/>
        </authorList>
    </citation>
    <scope>NUCLEOTIDE SEQUENCE [LARGE SCALE GENOMIC DNA]</scope>
</reference>
<dbReference type="InterPro" id="IPR049058">
    <property type="entry name" value="NAD_Glu_DH_HM2"/>
</dbReference>
<dbReference type="Gene3D" id="3.40.50.720">
    <property type="entry name" value="NAD(P)-binding Rossmann-like Domain"/>
    <property type="match status" value="1"/>
</dbReference>
<feature type="domain" description="NAD-glutamate dehydrogenase N-terminal ACT1" evidence="4">
    <location>
        <begin position="34"/>
        <end position="177"/>
    </location>
</feature>
<evidence type="ECO:0000259" key="2">
    <source>
        <dbReference type="Pfam" id="PF05088"/>
    </source>
</evidence>
<name>R4YR72_OLEAN</name>
<accession>R4YR72</accession>